<reference evidence="4 5" key="1">
    <citation type="journal article" date="2010" name="Genome Biol. Evol.">
        <title>The sequence of a 1.8-mb bacterial linear plasmid reveals a rich evolutionary reservoir of secondary metabolic pathways.</title>
        <authorList>
            <person name="Medema M.H."/>
            <person name="Trefzer A."/>
            <person name="Kovalchuk A."/>
            <person name="van den Berg M."/>
            <person name="Mueller U."/>
            <person name="Heijne W."/>
            <person name="Wu L."/>
            <person name="Alam M.T."/>
            <person name="Ronning C.M."/>
            <person name="Nierman W.C."/>
            <person name="Bovenberg R.A.L."/>
            <person name="Breitling R."/>
            <person name="Takano E."/>
        </authorList>
    </citation>
    <scope>NUCLEOTIDE SEQUENCE [LARGE SCALE GENOMIC DNA]</scope>
    <source>
        <strain evidence="5">ATCC 27064 / DSM 738 / JCM 4710 / NBRC 13307 / NCIMB 12785 / NRRL 3585 / VKM Ac-602</strain>
    </source>
</reference>
<dbReference type="GO" id="GO:0009002">
    <property type="term" value="F:serine-type D-Ala-D-Ala carboxypeptidase activity"/>
    <property type="evidence" value="ECO:0007669"/>
    <property type="project" value="UniProtKB-EC"/>
</dbReference>
<dbReference type="InterPro" id="IPR012338">
    <property type="entry name" value="Beta-lactam/transpept-like"/>
</dbReference>
<dbReference type="SUPFAM" id="SSF56601">
    <property type="entry name" value="beta-lactamase/transpeptidase-like"/>
    <property type="match status" value="1"/>
</dbReference>
<dbReference type="PRINTS" id="PR00922">
    <property type="entry name" value="DADACBPTASE3"/>
</dbReference>
<dbReference type="GO" id="GO:0006508">
    <property type="term" value="P:proteolysis"/>
    <property type="evidence" value="ECO:0007669"/>
    <property type="project" value="InterPro"/>
</dbReference>
<comment type="similarity">
    <text evidence="1">Belongs to the peptidase S13 family.</text>
</comment>
<dbReference type="InterPro" id="IPR000667">
    <property type="entry name" value="Peptidase_S13"/>
</dbReference>
<dbReference type="MEROPS" id="S13.004"/>
<dbReference type="Pfam" id="PF02113">
    <property type="entry name" value="Peptidase_S13"/>
    <property type="match status" value="2"/>
</dbReference>
<dbReference type="NCBIfam" id="TIGR00666">
    <property type="entry name" value="PBP4"/>
    <property type="match status" value="1"/>
</dbReference>
<keyword evidence="2 4" id="KW-0378">Hydrolase</keyword>
<dbReference type="PANTHER" id="PTHR30023">
    <property type="entry name" value="D-ALANYL-D-ALANINE CARBOXYPEPTIDASE"/>
    <property type="match status" value="1"/>
</dbReference>
<dbReference type="RefSeq" id="WP_003960848.1">
    <property type="nucleotide sequence ID" value="NZ_CM000913.1"/>
</dbReference>
<name>E2Q8K2_STRCL</name>
<keyword evidence="5" id="KW-1185">Reference proteome</keyword>
<keyword evidence="4" id="KW-0645">Protease</keyword>
<keyword evidence="4" id="KW-0121">Carboxypeptidase</keyword>
<dbReference type="eggNOG" id="COG2027">
    <property type="taxonomic scope" value="Bacteria"/>
</dbReference>
<evidence type="ECO:0000256" key="2">
    <source>
        <dbReference type="ARBA" id="ARBA00022801"/>
    </source>
</evidence>
<evidence type="ECO:0000256" key="1">
    <source>
        <dbReference type="ARBA" id="ARBA00006096"/>
    </source>
</evidence>
<evidence type="ECO:0000313" key="5">
    <source>
        <dbReference type="Proteomes" id="UP000002357"/>
    </source>
</evidence>
<dbReference type="EMBL" id="CM000913">
    <property type="protein sequence ID" value="EFG07490.1"/>
    <property type="molecule type" value="Genomic_DNA"/>
</dbReference>
<gene>
    <name evidence="4" type="ORF">SCLAV_2417</name>
</gene>
<evidence type="ECO:0000256" key="3">
    <source>
        <dbReference type="SAM" id="MobiDB-lite"/>
    </source>
</evidence>
<feature type="region of interest" description="Disordered" evidence="3">
    <location>
        <begin position="48"/>
        <end position="90"/>
    </location>
</feature>
<protein>
    <submittedName>
        <fullName evidence="4">Putative D-alanyl-D-alanine carboxypeptidase</fullName>
        <ecNumber evidence="4">3.4.16.4</ecNumber>
    </submittedName>
</protein>
<organism evidence="4 5">
    <name type="scientific">Streptomyces clavuligerus</name>
    <dbReference type="NCBI Taxonomy" id="1901"/>
    <lineage>
        <taxon>Bacteria</taxon>
        <taxon>Bacillati</taxon>
        <taxon>Actinomycetota</taxon>
        <taxon>Actinomycetes</taxon>
        <taxon>Kitasatosporales</taxon>
        <taxon>Streptomycetaceae</taxon>
        <taxon>Streptomyces</taxon>
    </lineage>
</organism>
<dbReference type="GO" id="GO:0000270">
    <property type="term" value="P:peptidoglycan metabolic process"/>
    <property type="evidence" value="ECO:0007669"/>
    <property type="project" value="TreeGrafter"/>
</dbReference>
<dbReference type="EC" id="3.4.16.4" evidence="4"/>
<dbReference type="AlphaFoldDB" id="E2Q8K2"/>
<accession>E2Q8K2</accession>
<evidence type="ECO:0000313" key="4">
    <source>
        <dbReference type="EMBL" id="EFG07490.1"/>
    </source>
</evidence>
<dbReference type="PANTHER" id="PTHR30023:SF0">
    <property type="entry name" value="PENICILLIN-SENSITIVE CARBOXYPEPTIDASE A"/>
    <property type="match status" value="1"/>
</dbReference>
<dbReference type="Gene3D" id="3.40.710.10">
    <property type="entry name" value="DD-peptidase/beta-lactamase superfamily"/>
    <property type="match status" value="2"/>
</dbReference>
<proteinExistence type="inferred from homology"/>
<dbReference type="KEGG" id="sclf:BB341_16330"/>
<sequence>MPIIRTWQLVAGATAVGLALATGAAALAGPWESGRRAAERVRAAELEYGTGTDHRAGAPGPGRPAPAPSAPGVLSALGGRTGTAPSDAKPGELDEELAALLGAPALGPLRSASVVDTATGRQLYGTDAARPMTPASTIKIATTVAALHALGPDHRIPTAVTAAGDRLTLVGGGDASLTRAGLRTLAERTARALRDRAIQSGAAPSVRLAYDTSLYEGTTRHPIGRNGNLAPVTPLMVDVGRRDPATTGPADRSDDPAGDAARLFAGMLEDEGVRVAAGPAPGRAAEDSRPLAKVLSRPLSSLVEQTLTESDNDLAEALARQTALACGEPASFTGSERAVRDRLAALDLPVAGARFADGSGLDRRDRLSARLLTGLLARAAEPARPGLRSVLTGLPVAGFTGTLQSRYSATTPGSGLIRAKTGTLTGIGSLSGTVVAPDGRLLAFAFLAGNTASREGAQSALDRLAGALAS</sequence>
<dbReference type="OrthoDB" id="56883at2"/>
<dbReference type="STRING" id="1901.BB341_16330"/>
<dbReference type="GeneID" id="93731009"/>
<dbReference type="Proteomes" id="UP000002357">
    <property type="component" value="Chromosome"/>
</dbReference>